<dbReference type="GO" id="GO:2001295">
    <property type="term" value="P:malonyl-CoA biosynthetic process"/>
    <property type="evidence" value="ECO:0007669"/>
    <property type="project" value="UniProtKB-UniPathway"/>
</dbReference>
<keyword evidence="13" id="KW-0276">Fatty acid metabolism</keyword>
<keyword evidence="6" id="KW-0479">Metal-binding</keyword>
<comment type="pathway">
    <text evidence="2 13">Lipid metabolism; malonyl-CoA biosynthesis; malonyl-CoA from acetyl-CoA: step 1/1.</text>
</comment>
<evidence type="ECO:0000256" key="9">
    <source>
        <dbReference type="ARBA" id="ARBA00022842"/>
    </source>
</evidence>
<name>A0A098QUA8_9SPIO</name>
<dbReference type="Proteomes" id="UP000029692">
    <property type="component" value="Unassembled WGS sequence"/>
</dbReference>
<dbReference type="Pfam" id="PF02786">
    <property type="entry name" value="CPSase_L_D2"/>
    <property type="match status" value="1"/>
</dbReference>
<keyword evidence="13" id="KW-0275">Fatty acid biosynthesis</keyword>
<evidence type="ECO:0000256" key="13">
    <source>
        <dbReference type="RuleBase" id="RU365063"/>
    </source>
</evidence>
<dbReference type="AlphaFoldDB" id="A0A098QUA8"/>
<dbReference type="InterPro" id="IPR005482">
    <property type="entry name" value="Biotin_COase_C"/>
</dbReference>
<dbReference type="Pfam" id="PF00289">
    <property type="entry name" value="Biotin_carb_N"/>
    <property type="match status" value="1"/>
</dbReference>
<dbReference type="InterPro" id="IPR016185">
    <property type="entry name" value="PreATP-grasp_dom_sf"/>
</dbReference>
<sequence>MIKSILIANRGEIAVRIVRACKELGIRSVMVYSEADQHSLPVKMADQAVCIGPAQSRASYLNIDNIIAAASLTHCDAIHPGVGFLSENPKFARKVEENGFIFIGPKWQTIAAMGDKVEAKRTARKYGVPCIPGSEGSIEDIEKAYQAAEEMGYPVIIKAASGGGGKGMRIVRDPEDFVGTLKIASSEAEQAFNDGTVYLEKYLENPRHVEVQILADSHGTVVHLGERDCSVQENHQKLVEESPSTVVTPEMRERMGSDAVRLFSGLDYVGAGTIEFLVYENNYYFMEINARVQVEHPVTEMVTGVDIIAEQILAASGQRLSITQDDIKLEGYAVECRINAKAPGKITDYLPPGGFGTRIDSFLYNGYMVSPFYDSMIAKVIVRGKDRNAGLDRMYRVLDELVLHGVPTNTELQKRIISSKIFRSGEYGTDVLKHILAEEE</sequence>
<dbReference type="GO" id="GO:0046872">
    <property type="term" value="F:metal ion binding"/>
    <property type="evidence" value="ECO:0007669"/>
    <property type="project" value="UniProtKB-KW"/>
</dbReference>
<dbReference type="GO" id="GO:0005524">
    <property type="term" value="F:ATP binding"/>
    <property type="evidence" value="ECO:0007669"/>
    <property type="project" value="UniProtKB-UniRule"/>
</dbReference>
<keyword evidence="7 12" id="KW-0547">Nucleotide-binding</keyword>
<evidence type="ECO:0000256" key="1">
    <source>
        <dbReference type="ARBA" id="ARBA00003761"/>
    </source>
</evidence>
<evidence type="ECO:0000256" key="5">
    <source>
        <dbReference type="ARBA" id="ARBA00022598"/>
    </source>
</evidence>
<dbReference type="PROSITE" id="PS50975">
    <property type="entry name" value="ATP_GRASP"/>
    <property type="match status" value="1"/>
</dbReference>
<dbReference type="PANTHER" id="PTHR48095:SF2">
    <property type="entry name" value="BIOTIN CARBOXYLASE, CHLOROPLASTIC"/>
    <property type="match status" value="1"/>
</dbReference>
<comment type="catalytic activity">
    <reaction evidence="11 13">
        <text>N(6)-biotinyl-L-lysyl-[protein] + hydrogencarbonate + ATP = N(6)-carboxybiotinyl-L-lysyl-[protein] + ADP + phosphate + H(+)</text>
        <dbReference type="Rhea" id="RHEA:13501"/>
        <dbReference type="Rhea" id="RHEA-COMP:10505"/>
        <dbReference type="Rhea" id="RHEA-COMP:10506"/>
        <dbReference type="ChEBI" id="CHEBI:15378"/>
        <dbReference type="ChEBI" id="CHEBI:17544"/>
        <dbReference type="ChEBI" id="CHEBI:30616"/>
        <dbReference type="ChEBI" id="CHEBI:43474"/>
        <dbReference type="ChEBI" id="CHEBI:83144"/>
        <dbReference type="ChEBI" id="CHEBI:83145"/>
        <dbReference type="ChEBI" id="CHEBI:456216"/>
        <dbReference type="EC" id="6.3.4.14"/>
    </reaction>
</comment>
<accession>A0A098QUA8</accession>
<evidence type="ECO:0000259" key="15">
    <source>
        <dbReference type="PROSITE" id="PS50979"/>
    </source>
</evidence>
<dbReference type="InterPro" id="IPR051602">
    <property type="entry name" value="ACC_Biotin_Carboxylase"/>
</dbReference>
<comment type="subunit">
    <text evidence="3 13">Acetyl-CoA carboxylase is a heterohexamer of biotin carboxyl carrier protein, biotin carboxylase and the two subunits of carboxyl transferase in a 2:2 complex.</text>
</comment>
<organism evidence="16 17">
    <name type="scientific">Spirochaeta lutea</name>
    <dbReference type="NCBI Taxonomy" id="1480694"/>
    <lineage>
        <taxon>Bacteria</taxon>
        <taxon>Pseudomonadati</taxon>
        <taxon>Spirochaetota</taxon>
        <taxon>Spirochaetia</taxon>
        <taxon>Spirochaetales</taxon>
        <taxon>Spirochaetaceae</taxon>
        <taxon>Spirochaeta</taxon>
    </lineage>
</organism>
<evidence type="ECO:0000256" key="6">
    <source>
        <dbReference type="ARBA" id="ARBA00022723"/>
    </source>
</evidence>
<comment type="caution">
    <text evidence="16">The sequence shown here is derived from an EMBL/GenBank/DDBJ whole genome shotgun (WGS) entry which is preliminary data.</text>
</comment>
<dbReference type="InterPro" id="IPR005481">
    <property type="entry name" value="BC-like_N"/>
</dbReference>
<dbReference type="GO" id="GO:0006633">
    <property type="term" value="P:fatty acid biosynthetic process"/>
    <property type="evidence" value="ECO:0007669"/>
    <property type="project" value="UniProtKB-KW"/>
</dbReference>
<dbReference type="PROSITE" id="PS00866">
    <property type="entry name" value="CPSASE_1"/>
    <property type="match status" value="1"/>
</dbReference>
<dbReference type="NCBIfam" id="TIGR00514">
    <property type="entry name" value="accC"/>
    <property type="match status" value="1"/>
</dbReference>
<dbReference type="SUPFAM" id="SSF52440">
    <property type="entry name" value="PreATP-grasp domain"/>
    <property type="match status" value="1"/>
</dbReference>
<dbReference type="InterPro" id="IPR011054">
    <property type="entry name" value="Rudment_hybrid_motif"/>
</dbReference>
<dbReference type="SUPFAM" id="SSF56059">
    <property type="entry name" value="Glutathione synthetase ATP-binding domain-like"/>
    <property type="match status" value="1"/>
</dbReference>
<evidence type="ECO:0000256" key="12">
    <source>
        <dbReference type="PROSITE-ProRule" id="PRU00409"/>
    </source>
</evidence>
<dbReference type="FunFam" id="3.40.50.20:FF:000010">
    <property type="entry name" value="Propionyl-CoA carboxylase subunit alpha"/>
    <property type="match status" value="1"/>
</dbReference>
<dbReference type="EMBL" id="JNUP01000066">
    <property type="protein sequence ID" value="KGE71420.1"/>
    <property type="molecule type" value="Genomic_DNA"/>
</dbReference>
<dbReference type="RefSeq" id="WP_037548637.1">
    <property type="nucleotide sequence ID" value="NZ_JNUP01000066.1"/>
</dbReference>
<dbReference type="STRING" id="1480694.DC28_11540"/>
<dbReference type="SMART" id="SM00878">
    <property type="entry name" value="Biotin_carb_C"/>
    <property type="match status" value="1"/>
</dbReference>
<protein>
    <recommendedName>
        <fullName evidence="4 13">Biotin carboxylase</fullName>
        <ecNumber evidence="4 13">6.3.4.14</ecNumber>
    </recommendedName>
    <alternativeName>
        <fullName evidence="13">Acetyl-coenzyme A carboxylase biotin carboxylase subunit A</fullName>
    </alternativeName>
</protein>
<dbReference type="OrthoDB" id="9807469at2"/>
<dbReference type="UniPathway" id="UPA00655">
    <property type="reaction ID" value="UER00711"/>
</dbReference>
<dbReference type="NCBIfam" id="NF006367">
    <property type="entry name" value="PRK08591.1"/>
    <property type="match status" value="1"/>
</dbReference>
<keyword evidence="13" id="KW-0444">Lipid biosynthesis</keyword>
<dbReference type="PROSITE" id="PS50979">
    <property type="entry name" value="BC"/>
    <property type="match status" value="1"/>
</dbReference>
<dbReference type="SUPFAM" id="SSF51246">
    <property type="entry name" value="Rudiment single hybrid motif"/>
    <property type="match status" value="1"/>
</dbReference>
<evidence type="ECO:0000256" key="10">
    <source>
        <dbReference type="ARBA" id="ARBA00023267"/>
    </source>
</evidence>
<evidence type="ECO:0000256" key="2">
    <source>
        <dbReference type="ARBA" id="ARBA00004956"/>
    </source>
</evidence>
<dbReference type="InterPro" id="IPR011761">
    <property type="entry name" value="ATP-grasp"/>
</dbReference>
<evidence type="ECO:0000313" key="17">
    <source>
        <dbReference type="Proteomes" id="UP000029692"/>
    </source>
</evidence>
<keyword evidence="13" id="KW-0443">Lipid metabolism</keyword>
<gene>
    <name evidence="16" type="ORF">DC28_11540</name>
</gene>
<dbReference type="InterPro" id="IPR005479">
    <property type="entry name" value="CPAse_ATP-bd"/>
</dbReference>
<proteinExistence type="predicted"/>
<dbReference type="FunFam" id="3.30.1490.20:FF:000018">
    <property type="entry name" value="Biotin carboxylase"/>
    <property type="match status" value="1"/>
</dbReference>
<feature type="domain" description="Biotin carboxylation" evidence="15">
    <location>
        <begin position="1"/>
        <end position="437"/>
    </location>
</feature>
<evidence type="ECO:0000256" key="11">
    <source>
        <dbReference type="ARBA" id="ARBA00048600"/>
    </source>
</evidence>
<dbReference type="PROSITE" id="PS00867">
    <property type="entry name" value="CPSASE_2"/>
    <property type="match status" value="1"/>
</dbReference>
<evidence type="ECO:0000256" key="8">
    <source>
        <dbReference type="ARBA" id="ARBA00022840"/>
    </source>
</evidence>
<keyword evidence="5 13" id="KW-0436">Ligase</keyword>
<dbReference type="eggNOG" id="COG0439">
    <property type="taxonomic scope" value="Bacteria"/>
</dbReference>
<dbReference type="Pfam" id="PF02785">
    <property type="entry name" value="Biotin_carb_C"/>
    <property type="match status" value="1"/>
</dbReference>
<evidence type="ECO:0000259" key="14">
    <source>
        <dbReference type="PROSITE" id="PS50975"/>
    </source>
</evidence>
<evidence type="ECO:0000256" key="4">
    <source>
        <dbReference type="ARBA" id="ARBA00013263"/>
    </source>
</evidence>
<keyword evidence="17" id="KW-1185">Reference proteome</keyword>
<evidence type="ECO:0000256" key="3">
    <source>
        <dbReference type="ARBA" id="ARBA00011750"/>
    </source>
</evidence>
<keyword evidence="9" id="KW-0460">Magnesium</keyword>
<dbReference type="InterPro" id="IPR011764">
    <property type="entry name" value="Biotin_carboxylation_dom"/>
</dbReference>
<reference evidence="16 17" key="1">
    <citation type="submission" date="2014-05" db="EMBL/GenBank/DDBJ databases">
        <title>De novo Genome Sequence of Spirocheata sp.</title>
        <authorList>
            <person name="Shivani Y."/>
            <person name="Subhash Y."/>
            <person name="Tushar L."/>
            <person name="Sasikala C."/>
            <person name="Ramana C.V."/>
        </authorList>
    </citation>
    <scope>NUCLEOTIDE SEQUENCE [LARGE SCALE GENOMIC DNA]</scope>
    <source>
        <strain evidence="16 17">JC230</strain>
    </source>
</reference>
<dbReference type="EC" id="6.3.4.14" evidence="4 13"/>
<evidence type="ECO:0000313" key="16">
    <source>
        <dbReference type="EMBL" id="KGE71420.1"/>
    </source>
</evidence>
<dbReference type="InterPro" id="IPR004549">
    <property type="entry name" value="Acetyl_CoA_COase_biotin_COase"/>
</dbReference>
<keyword evidence="8 12" id="KW-0067">ATP-binding</keyword>
<evidence type="ECO:0000256" key="7">
    <source>
        <dbReference type="ARBA" id="ARBA00022741"/>
    </source>
</evidence>
<comment type="function">
    <text evidence="1 13">This protein is a component of the acetyl coenzyme A carboxylase complex; first, biotin carboxylase catalyzes the carboxylation of the carrier protein and then the transcarboxylase transfers the carboxyl group to form malonyl-CoA.</text>
</comment>
<keyword evidence="10 13" id="KW-0092">Biotin</keyword>
<feature type="domain" description="ATP-grasp" evidence="14">
    <location>
        <begin position="120"/>
        <end position="316"/>
    </location>
</feature>
<dbReference type="GO" id="GO:0004075">
    <property type="term" value="F:biotin carboxylase activity"/>
    <property type="evidence" value="ECO:0007669"/>
    <property type="project" value="UniProtKB-EC"/>
</dbReference>
<dbReference type="PANTHER" id="PTHR48095">
    <property type="entry name" value="PYRUVATE CARBOXYLASE SUBUNIT A"/>
    <property type="match status" value="1"/>
</dbReference>
<dbReference type="Gene3D" id="3.30.470.20">
    <property type="entry name" value="ATP-grasp fold, B domain"/>
    <property type="match status" value="1"/>
</dbReference>